<feature type="compositionally biased region" description="Polar residues" evidence="19">
    <location>
        <begin position="225"/>
        <end position="235"/>
    </location>
</feature>
<feature type="transmembrane region" description="Helical" evidence="20">
    <location>
        <begin position="1335"/>
        <end position="1351"/>
    </location>
</feature>
<feature type="compositionally biased region" description="Low complexity" evidence="19">
    <location>
        <begin position="61"/>
        <end position="79"/>
    </location>
</feature>
<feature type="compositionally biased region" description="Low complexity" evidence="19">
    <location>
        <begin position="239"/>
        <end position="288"/>
    </location>
</feature>
<feature type="compositionally biased region" description="Low complexity" evidence="19">
    <location>
        <begin position="143"/>
        <end position="186"/>
    </location>
</feature>
<dbReference type="CDD" id="cd13957">
    <property type="entry name" value="PT_UbiA_Cox10"/>
    <property type="match status" value="1"/>
</dbReference>
<dbReference type="InterPro" id="IPR003819">
    <property type="entry name" value="TauD/TfdA-like"/>
</dbReference>
<feature type="coiled-coil region" evidence="18">
    <location>
        <begin position="433"/>
        <end position="486"/>
    </location>
</feature>
<keyword evidence="7 20" id="KW-0812">Transmembrane</keyword>
<evidence type="ECO:0000256" key="1">
    <source>
        <dbReference type="ARBA" id="ARBA00001954"/>
    </source>
</evidence>
<keyword evidence="14" id="KW-0496">Mitochondrion</keyword>
<evidence type="ECO:0000256" key="10">
    <source>
        <dbReference type="ARBA" id="ARBA00022989"/>
    </source>
</evidence>
<dbReference type="PANTHER" id="PTHR43448">
    <property type="entry name" value="PROTOHEME IX FARNESYLTRANSFERASE, MITOCHONDRIAL"/>
    <property type="match status" value="1"/>
</dbReference>
<evidence type="ECO:0000256" key="4">
    <source>
        <dbReference type="ARBA" id="ARBA00008654"/>
    </source>
</evidence>
<evidence type="ECO:0000256" key="11">
    <source>
        <dbReference type="ARBA" id="ARBA00023002"/>
    </source>
</evidence>
<evidence type="ECO:0000313" key="22">
    <source>
        <dbReference type="EMBL" id="CDS00782.1"/>
    </source>
</evidence>
<evidence type="ECO:0000256" key="14">
    <source>
        <dbReference type="ARBA" id="ARBA00023128"/>
    </source>
</evidence>
<evidence type="ECO:0000256" key="12">
    <source>
        <dbReference type="ARBA" id="ARBA00023004"/>
    </source>
</evidence>
<dbReference type="InterPro" id="IPR044878">
    <property type="entry name" value="UbiA_sf"/>
</dbReference>
<reference evidence="22" key="1">
    <citation type="submission" date="2014-06" db="EMBL/GenBank/DDBJ databases">
        <authorList>
            <person name="Berkman J.Paul."/>
        </authorList>
    </citation>
    <scope>NUCLEOTIDE SEQUENCE [LARGE SCALE GENOMIC DNA]</scope>
</reference>
<dbReference type="STRING" id="49012.A0A0F7S1D6"/>
<evidence type="ECO:0000256" key="17">
    <source>
        <dbReference type="ARBA" id="ARBA00030253"/>
    </source>
</evidence>
<evidence type="ECO:0000259" key="21">
    <source>
        <dbReference type="Pfam" id="PF02668"/>
    </source>
</evidence>
<keyword evidence="12" id="KW-0408">Iron</keyword>
<dbReference type="Gene3D" id="3.60.130.10">
    <property type="entry name" value="Clavaminate synthase-like"/>
    <property type="match status" value="1"/>
</dbReference>
<dbReference type="GO" id="GO:0046872">
    <property type="term" value="F:metal ion binding"/>
    <property type="evidence" value="ECO:0007669"/>
    <property type="project" value="UniProtKB-KW"/>
</dbReference>
<keyword evidence="9" id="KW-0809">Transit peptide</keyword>
<dbReference type="GO" id="GO:0016491">
    <property type="term" value="F:oxidoreductase activity"/>
    <property type="evidence" value="ECO:0007669"/>
    <property type="project" value="UniProtKB-KW"/>
</dbReference>
<dbReference type="PROSITE" id="PS00943">
    <property type="entry name" value="UBIA"/>
    <property type="match status" value="1"/>
</dbReference>
<keyword evidence="13 18" id="KW-0175">Coiled coil</keyword>
<dbReference type="SUPFAM" id="SSF51197">
    <property type="entry name" value="Clavaminate synthase-like"/>
    <property type="match status" value="1"/>
</dbReference>
<dbReference type="GO" id="GO:0008495">
    <property type="term" value="F:protoheme IX farnesyltransferase activity"/>
    <property type="evidence" value="ECO:0007669"/>
    <property type="project" value="InterPro"/>
</dbReference>
<dbReference type="Proteomes" id="UP000242770">
    <property type="component" value="Unassembled WGS sequence"/>
</dbReference>
<feature type="transmembrane region" description="Helical" evidence="20">
    <location>
        <begin position="1390"/>
        <end position="1416"/>
    </location>
</feature>
<keyword evidence="10 20" id="KW-1133">Transmembrane helix</keyword>
<dbReference type="InterPro" id="IPR000537">
    <property type="entry name" value="UbiA_prenyltransferase"/>
</dbReference>
<keyword evidence="16 20" id="KW-0472">Membrane</keyword>
<dbReference type="CDD" id="cd00250">
    <property type="entry name" value="CAS_like"/>
    <property type="match status" value="1"/>
</dbReference>
<dbReference type="Gene3D" id="1.10.357.140">
    <property type="entry name" value="UbiA prenyltransferase"/>
    <property type="match status" value="1"/>
</dbReference>
<dbReference type="Pfam" id="PF02668">
    <property type="entry name" value="TauD"/>
    <property type="match status" value="1"/>
</dbReference>
<proteinExistence type="inferred from homology"/>
<sequence>MSWNNVGSKATACLTRQAVAADVTHRHLSAHRQSLPRHLFHHPRSSRFLDPVQKLNLSTSSSLKAGASSKGKSSRNDSSATQAESKAAPSIRVIDSRSNQSSTTTTTSNAESSSRTPQAETVLEVTDKGQGTKHAQAQPPPDTAASSATSTSTSEQASSSQQQEGSSTESKQQDAQSNQQTQSANTGPVTGEDLLKQRFFHAQEQNKRVYSGLTPPHIPAANLYPSFTTPSSDQGITPPGTASNASTSGTASAPSSSTSPDASQHATGSSGASSDASGAPQTTTTSSGTGNGDIEFDPRLHRHASSQSLQSLQVPFDTHGFVKRLEAGGWISTTAKVQRAAANAKTGKGKQAQAEPDAQGLELQIARRHDPAEAIMEGVRHLITTRGRQLAHACLNKSDVENQAYLFKAALSEIRTEVQVRGRNDAAGLRSITTLLQREVDALEQKMKEDVERLKHDIQVDMNNRKAESKEEQNNLEQEIQDLNNRFTISLSDLKTEIEQNVKWDATRRSLFLVFGIAAIVAANLAIADYLTRDDEAAKAAASKEPVNAGNPPASASLGWATEGRILSVLPIMLLKPNGRLAAASRRACRDLRRHFSSHAPAVATAGLYTASHRLAHHRMQRRGTPASSTTSIADARLFSSTTAAAQAQVSELRVPNSDVVIRLLPDGISIESQQLGLQPFRFDHVWLRDACQAPQSVHPSNRQKLFHTSDVPLDVALLDAEHAPTLVTAGDEPALRLTFAKDYAVANAFTATFGEVKQPDAPHVSVFPISFLLRHAIDSFYADTHMDVMSVPQGWAAKDLRHFKTEPWSPDAPLPSSDVVEQGAVARPARVPWDAIRPQDSPDDAARTKALYALTEAVVRDGFAFVTRLPTDTTATEEGPQSARLRDLANAMGELRNTFYGLLWDVQSKADARNIAYTNLDLGLHMDLLYFQNPPRFQFLHMLRNKVRGGASIFVDSFKVAERMWEEDRELWEVLTKVPVGFHYVNDGRHYRFTHPTFELAHDTEGHARGPLAGTTMPRLSAVNYSPPFQSPIPLHPTEHLKTPEQRQTFYRALKRFSDLTLAEEFRYEKQMEEGECVIFDNRRVLHSRKGFEWDESKQGEVKRWLKGCYVDGDAIWSTYRTLRTKLHGRVPLLAATGGRRSFSTSSSRSTVAAAATATSAPSSVAANAPATAEAPMDMSSFAPLSDDPTVVDLRSASGLRSREPSTSFSTYRPVPPLSTATLPKLYKQLSKSRLTFLVVLTGMAGYALCPAALTVAVASPVTTLLALTAGMTLCSAAANALNQLVESPYDAQMQRTRARLLPSRAVTPLHAFTFASVSAASGVGLLLTMVNPLTALLGAANIVLYSFTYTPMKRSTIANTWVGAVVGALPPLMGWAACTGTLHTAADLGGWSLAALLFVWQFPHFNSLAHTLRAEYARGGYRMMAVTDPALNRRVSLRYAVALLPICTLMMPLSGIVSPVAYAVLSTPLNLLMAHAAWKFYRQKTVKSARWCFWVSLIHLPAVMLLAMGCKPEVWDGLYRFFGWSTEEGEDASSDEKLV</sequence>
<feature type="transmembrane region" description="Helical" evidence="20">
    <location>
        <begin position="1492"/>
        <end position="1511"/>
    </location>
</feature>
<feature type="region of interest" description="Disordered" evidence="19">
    <location>
        <begin position="221"/>
        <end position="297"/>
    </location>
</feature>
<keyword evidence="24" id="KW-1185">Reference proteome</keyword>
<dbReference type="InterPro" id="IPR038492">
    <property type="entry name" value="GBBH-like_N_sf"/>
</dbReference>
<protein>
    <recommendedName>
        <fullName evidence="5">Protoheme IX farnesyltransferase, mitochondrial</fullName>
    </recommendedName>
    <alternativeName>
        <fullName evidence="17">Heme O synthase</fullName>
    </alternativeName>
</protein>
<dbReference type="InterPro" id="IPR030470">
    <property type="entry name" value="UbiA_prenylTrfase_CS"/>
</dbReference>
<evidence type="ECO:0000256" key="15">
    <source>
        <dbReference type="ARBA" id="ARBA00023133"/>
    </source>
</evidence>
<dbReference type="Pfam" id="PF01040">
    <property type="entry name" value="UbiA"/>
    <property type="match status" value="1"/>
</dbReference>
<feature type="transmembrane region" description="Helical" evidence="20">
    <location>
        <begin position="1363"/>
        <end position="1384"/>
    </location>
</feature>
<feature type="compositionally biased region" description="Low complexity" evidence="19">
    <location>
        <begin position="96"/>
        <end position="116"/>
    </location>
</feature>
<evidence type="ECO:0000256" key="18">
    <source>
        <dbReference type="SAM" id="Coils"/>
    </source>
</evidence>
<evidence type="ECO:0000256" key="8">
    <source>
        <dbReference type="ARBA" id="ARBA00022723"/>
    </source>
</evidence>
<evidence type="ECO:0000256" key="2">
    <source>
        <dbReference type="ARBA" id="ARBA00004225"/>
    </source>
</evidence>
<dbReference type="InterPro" id="IPR042098">
    <property type="entry name" value="TauD-like_sf"/>
</dbReference>
<accession>A0A0F7S1D6</accession>
<keyword evidence="11" id="KW-0560">Oxidoreductase</keyword>
<evidence type="ECO:0000256" key="16">
    <source>
        <dbReference type="ARBA" id="ARBA00023136"/>
    </source>
</evidence>
<keyword evidence="6 23" id="KW-0808">Transferase</keyword>
<comment type="cofactor">
    <cofactor evidence="1">
        <name>Fe(2+)</name>
        <dbReference type="ChEBI" id="CHEBI:29033"/>
    </cofactor>
</comment>
<dbReference type="InterPro" id="IPR006369">
    <property type="entry name" value="Protohaem_IX_farnesylTrfase"/>
</dbReference>
<dbReference type="FunFam" id="3.60.130.10:FF:000026">
    <property type="entry name" value="Related to COX10-farnesyl transferase"/>
    <property type="match status" value="1"/>
</dbReference>
<dbReference type="HAMAP" id="MF_00154">
    <property type="entry name" value="CyoE_CtaB"/>
    <property type="match status" value="1"/>
</dbReference>
<evidence type="ECO:0000256" key="9">
    <source>
        <dbReference type="ARBA" id="ARBA00022946"/>
    </source>
</evidence>
<evidence type="ECO:0000256" key="5">
    <source>
        <dbReference type="ARBA" id="ARBA00016335"/>
    </source>
</evidence>
<comment type="subcellular location">
    <subcellularLocation>
        <location evidence="2">Mitochondrion membrane</location>
        <topology evidence="2">Multi-pass membrane protein</topology>
    </subcellularLocation>
</comment>
<feature type="transmembrane region" description="Helical" evidence="20">
    <location>
        <begin position="1236"/>
        <end position="1260"/>
    </location>
</feature>
<feature type="transmembrane region" description="Helical" evidence="20">
    <location>
        <begin position="1266"/>
        <end position="1287"/>
    </location>
</feature>
<reference evidence="24" key="3">
    <citation type="submission" date="2014-06" db="EMBL/GenBank/DDBJ databases">
        <authorList>
            <person name="Berkman P.J."/>
        </authorList>
    </citation>
    <scope>NUCLEOTIDE SEQUENCE [LARGE SCALE GENOMIC DNA]</scope>
</reference>
<evidence type="ECO:0000313" key="23">
    <source>
        <dbReference type="EMBL" id="CDU23600.1"/>
    </source>
</evidence>
<dbReference type="EMBL" id="CCFA01003007">
    <property type="protein sequence ID" value="CDS00782.1"/>
    <property type="molecule type" value="Genomic_DNA"/>
</dbReference>
<evidence type="ECO:0000256" key="7">
    <source>
        <dbReference type="ARBA" id="ARBA00022692"/>
    </source>
</evidence>
<comment type="similarity">
    <text evidence="3">Belongs to the UbiA prenyltransferase family.</text>
</comment>
<gene>
    <name evidence="22" type="primary">SSCI50770.1</name>
    <name evidence="23" type="ORF">SPSC_02229</name>
</gene>
<keyword evidence="15" id="KW-0350">Heme biosynthesis</keyword>
<comment type="similarity">
    <text evidence="4">Belongs to the gamma-BBH/TMLD family.</text>
</comment>
<evidence type="ECO:0000313" key="24">
    <source>
        <dbReference type="Proteomes" id="UP000242770"/>
    </source>
</evidence>
<dbReference type="NCBIfam" id="TIGR01473">
    <property type="entry name" value="cyoE_ctaB"/>
    <property type="match status" value="1"/>
</dbReference>
<organism evidence="22 24">
    <name type="scientific">Sporisorium scitamineum</name>
    <dbReference type="NCBI Taxonomy" id="49012"/>
    <lineage>
        <taxon>Eukaryota</taxon>
        <taxon>Fungi</taxon>
        <taxon>Dikarya</taxon>
        <taxon>Basidiomycota</taxon>
        <taxon>Ustilaginomycotina</taxon>
        <taxon>Ustilaginomycetes</taxon>
        <taxon>Ustilaginales</taxon>
        <taxon>Ustilaginaceae</taxon>
        <taxon>Sporisorium</taxon>
    </lineage>
</organism>
<dbReference type="OrthoDB" id="406634at2759"/>
<dbReference type="Pfam" id="PF07798">
    <property type="entry name" value="CCDC90-like"/>
    <property type="match status" value="1"/>
</dbReference>
<dbReference type="PANTHER" id="PTHR43448:SF2">
    <property type="entry name" value="PROTOHEME IX FARNESYLTRANSFERASE, MITOCHONDRIAL"/>
    <property type="match status" value="1"/>
</dbReference>
<name>A0A0F7S1D6_9BASI</name>
<dbReference type="GO" id="GO:0006784">
    <property type="term" value="P:heme A biosynthetic process"/>
    <property type="evidence" value="ECO:0007669"/>
    <property type="project" value="TreeGrafter"/>
</dbReference>
<feature type="transmembrane region" description="Helical" evidence="20">
    <location>
        <begin position="1437"/>
        <end position="1456"/>
    </location>
</feature>
<evidence type="ECO:0000256" key="3">
    <source>
        <dbReference type="ARBA" id="ARBA00005985"/>
    </source>
</evidence>
<evidence type="ECO:0000256" key="13">
    <source>
        <dbReference type="ARBA" id="ARBA00023054"/>
    </source>
</evidence>
<feature type="transmembrane region" description="Helical" evidence="20">
    <location>
        <begin position="1462"/>
        <end position="1480"/>
    </location>
</feature>
<dbReference type="InterPro" id="IPR024461">
    <property type="entry name" value="CCDC90-like"/>
</dbReference>
<dbReference type="EMBL" id="LK056663">
    <property type="protein sequence ID" value="CDU23600.1"/>
    <property type="molecule type" value="Genomic_DNA"/>
</dbReference>
<keyword evidence="8" id="KW-0479">Metal-binding</keyword>
<reference evidence="23" key="2">
    <citation type="submission" date="2014-06" db="EMBL/GenBank/DDBJ databases">
        <authorList>
            <person name="Ju J."/>
            <person name="Zhang J."/>
        </authorList>
    </citation>
    <scope>NUCLEOTIDE SEQUENCE</scope>
    <source>
        <strain evidence="23">SscI8</strain>
    </source>
</reference>
<feature type="domain" description="TauD/TfdA-like" evidence="21">
    <location>
        <begin position="853"/>
        <end position="1111"/>
    </location>
</feature>
<evidence type="ECO:0000256" key="20">
    <source>
        <dbReference type="SAM" id="Phobius"/>
    </source>
</evidence>
<dbReference type="Gene3D" id="3.30.2020.30">
    <property type="match status" value="1"/>
</dbReference>
<dbReference type="FunFam" id="1.10.357.140:FF:000004">
    <property type="entry name" value="Protoheme IX farnesyltransferase, mitochondrial"/>
    <property type="match status" value="1"/>
</dbReference>
<evidence type="ECO:0000256" key="19">
    <source>
        <dbReference type="SAM" id="MobiDB-lite"/>
    </source>
</evidence>
<evidence type="ECO:0000256" key="6">
    <source>
        <dbReference type="ARBA" id="ARBA00022679"/>
    </source>
</evidence>
<feature type="region of interest" description="Disordered" evidence="19">
    <location>
        <begin position="61"/>
        <end position="190"/>
    </location>
</feature>
<dbReference type="GO" id="GO:0031966">
    <property type="term" value="C:mitochondrial membrane"/>
    <property type="evidence" value="ECO:0007669"/>
    <property type="project" value="UniProtKB-SubCell"/>
</dbReference>